<dbReference type="EMBL" id="KF279413">
    <property type="protein sequence ID" value="AGU92207.1"/>
    <property type="molecule type" value="Genomic_DNA"/>
</dbReference>
<sequence>MSVVWPLACARAYTCARARQRTGSTPKKSNSWLLPCPVLDYGVRLRAEASAAIPHIVKPIRPGKVVVHSYF</sequence>
<dbReference type="Proteomes" id="UP000016710">
    <property type="component" value="Segment"/>
</dbReference>
<organism evidence="1 2">
    <name type="scientific">Mycobacterium phage Bane2</name>
    <dbReference type="NCBI Taxonomy" id="1354509"/>
    <lineage>
        <taxon>Viruses</taxon>
        <taxon>Duplodnaviria</taxon>
        <taxon>Heunggongvirae</taxon>
        <taxon>Uroviricota</taxon>
        <taxon>Caudoviricetes</taxon>
        <taxon>Bclasvirinae</taxon>
        <taxon>Coopervirus</taxon>
        <taxon>Coopervirus bane1</taxon>
    </lineage>
</organism>
<proteinExistence type="predicted"/>
<reference evidence="1 2" key="1">
    <citation type="submission" date="2013-06" db="EMBL/GenBank/DDBJ databases">
        <authorList>
            <person name="Gardner A.V."/>
            <person name="Merrill C.A."/>
            <person name="Sargent C.J."/>
            <person name="Fisher J.N."/>
            <person name="Lunt B.L."/>
            <person name="Merrill B.D."/>
            <person name="Burnett S.H."/>
            <person name="Grose J.H."/>
            <person name="Breakwell D.P."/>
        </authorList>
    </citation>
    <scope>NUCLEOTIDE SEQUENCE [LARGE SCALE GENOMIC DNA]</scope>
</reference>
<accession>T2A9J6</accession>
<name>T2A9J6_9CAUD</name>
<evidence type="ECO:0000313" key="1">
    <source>
        <dbReference type="EMBL" id="AGU92207.1"/>
    </source>
</evidence>
<gene>
    <name evidence="1" type="ORF">BANE2_60</name>
</gene>
<evidence type="ECO:0000313" key="2">
    <source>
        <dbReference type="Proteomes" id="UP000016710"/>
    </source>
</evidence>
<protein>
    <submittedName>
        <fullName evidence="1">Uncharacterized protein</fullName>
    </submittedName>
</protein>